<protein>
    <submittedName>
        <fullName evidence="1">Uncharacterized protein</fullName>
    </submittedName>
</protein>
<evidence type="ECO:0000313" key="1">
    <source>
        <dbReference type="EMBL" id="RUS82816.1"/>
    </source>
</evidence>
<dbReference type="EMBL" id="RQTK01000270">
    <property type="protein sequence ID" value="RUS82816.1"/>
    <property type="molecule type" value="Genomic_DNA"/>
</dbReference>
<dbReference type="Proteomes" id="UP000271974">
    <property type="component" value="Unassembled WGS sequence"/>
</dbReference>
<dbReference type="AlphaFoldDB" id="A0A433TMS5"/>
<accession>A0A433TMS5</accession>
<name>A0A433TMS5_ELYCH</name>
<proteinExistence type="predicted"/>
<evidence type="ECO:0000313" key="2">
    <source>
        <dbReference type="Proteomes" id="UP000271974"/>
    </source>
</evidence>
<organism evidence="1 2">
    <name type="scientific">Elysia chlorotica</name>
    <name type="common">Eastern emerald elysia</name>
    <name type="synonym">Sea slug</name>
    <dbReference type="NCBI Taxonomy" id="188477"/>
    <lineage>
        <taxon>Eukaryota</taxon>
        <taxon>Metazoa</taxon>
        <taxon>Spiralia</taxon>
        <taxon>Lophotrochozoa</taxon>
        <taxon>Mollusca</taxon>
        <taxon>Gastropoda</taxon>
        <taxon>Heterobranchia</taxon>
        <taxon>Euthyneura</taxon>
        <taxon>Panpulmonata</taxon>
        <taxon>Sacoglossa</taxon>
        <taxon>Placobranchoidea</taxon>
        <taxon>Plakobranchidae</taxon>
        <taxon>Elysia</taxon>
    </lineage>
</organism>
<sequence>MSGLSVSRCQKYHHGDAQLSHPQEREVLVRADGQLFLHDWILRPVCLHPGESDTAGHRRGQGSLLVIYHWNLKHGRACHDRADRAMPTPGLCARHHNRSHHQWRGHHLVAPDDGLRCDGGSVCCLWHLCW</sequence>
<comment type="caution">
    <text evidence="1">The sequence shown here is derived from an EMBL/GenBank/DDBJ whole genome shotgun (WGS) entry which is preliminary data.</text>
</comment>
<gene>
    <name evidence="1" type="ORF">EGW08_009436</name>
</gene>
<reference evidence="1 2" key="1">
    <citation type="submission" date="2019-01" db="EMBL/GenBank/DDBJ databases">
        <title>A draft genome assembly of the solar-powered sea slug Elysia chlorotica.</title>
        <authorList>
            <person name="Cai H."/>
            <person name="Li Q."/>
            <person name="Fang X."/>
            <person name="Li J."/>
            <person name="Curtis N.E."/>
            <person name="Altenburger A."/>
            <person name="Shibata T."/>
            <person name="Feng M."/>
            <person name="Maeda T."/>
            <person name="Schwartz J.A."/>
            <person name="Shigenobu S."/>
            <person name="Lundholm N."/>
            <person name="Nishiyama T."/>
            <person name="Yang H."/>
            <person name="Hasebe M."/>
            <person name="Li S."/>
            <person name="Pierce S.K."/>
            <person name="Wang J."/>
        </authorList>
    </citation>
    <scope>NUCLEOTIDE SEQUENCE [LARGE SCALE GENOMIC DNA]</scope>
    <source>
        <strain evidence="1">EC2010</strain>
        <tissue evidence="1">Whole organism of an adult</tissue>
    </source>
</reference>
<keyword evidence="2" id="KW-1185">Reference proteome</keyword>